<feature type="binding site" evidence="3">
    <location>
        <position position="266"/>
    </location>
    <ligand>
        <name>FAD</name>
        <dbReference type="ChEBI" id="CHEBI:57692"/>
    </ligand>
</feature>
<dbReference type="InterPro" id="IPR007867">
    <property type="entry name" value="GMC_OxRtase_C"/>
</dbReference>
<reference evidence="6" key="1">
    <citation type="journal article" date="2023" name="Insect Mol. Biol.">
        <title>Genome sequencing provides insights into the evolution of gene families encoding plant cell wall-degrading enzymes in longhorned beetles.</title>
        <authorList>
            <person name="Shin N.R."/>
            <person name="Okamura Y."/>
            <person name="Kirsch R."/>
            <person name="Pauchet Y."/>
        </authorList>
    </citation>
    <scope>NUCLEOTIDE SEQUENCE</scope>
    <source>
        <strain evidence="6">AMC_N1</strain>
    </source>
</reference>
<dbReference type="InterPro" id="IPR036188">
    <property type="entry name" value="FAD/NAD-bd_sf"/>
</dbReference>
<dbReference type="SUPFAM" id="SSF51905">
    <property type="entry name" value="FAD/NAD(P)-binding domain"/>
    <property type="match status" value="1"/>
</dbReference>
<dbReference type="PROSITE" id="PS00624">
    <property type="entry name" value="GMC_OXRED_2"/>
    <property type="match status" value="1"/>
</dbReference>
<keyword evidence="3" id="KW-0274">FAD</keyword>
<gene>
    <name evidence="6" type="ORF">NQ318_017435</name>
</gene>
<evidence type="ECO:0000313" key="7">
    <source>
        <dbReference type="Proteomes" id="UP001162162"/>
    </source>
</evidence>
<dbReference type="AlphaFoldDB" id="A0AAV8Z528"/>
<organism evidence="6 7">
    <name type="scientific">Aromia moschata</name>
    <dbReference type="NCBI Taxonomy" id="1265417"/>
    <lineage>
        <taxon>Eukaryota</taxon>
        <taxon>Metazoa</taxon>
        <taxon>Ecdysozoa</taxon>
        <taxon>Arthropoda</taxon>
        <taxon>Hexapoda</taxon>
        <taxon>Insecta</taxon>
        <taxon>Pterygota</taxon>
        <taxon>Neoptera</taxon>
        <taxon>Endopterygota</taxon>
        <taxon>Coleoptera</taxon>
        <taxon>Polyphaga</taxon>
        <taxon>Cucujiformia</taxon>
        <taxon>Chrysomeloidea</taxon>
        <taxon>Cerambycidae</taxon>
        <taxon>Cerambycinae</taxon>
        <taxon>Callichromatini</taxon>
        <taxon>Aromia</taxon>
    </lineage>
</organism>
<comment type="cofactor">
    <cofactor evidence="3">
        <name>FAD</name>
        <dbReference type="ChEBI" id="CHEBI:57692"/>
    </cofactor>
</comment>
<dbReference type="Gene3D" id="3.50.50.60">
    <property type="entry name" value="FAD/NAD(P)-binding domain"/>
    <property type="match status" value="2"/>
</dbReference>
<dbReference type="Pfam" id="PF00732">
    <property type="entry name" value="GMC_oxred_N"/>
    <property type="match status" value="1"/>
</dbReference>
<keyword evidence="7" id="KW-1185">Reference proteome</keyword>
<dbReference type="Gene3D" id="3.30.560.10">
    <property type="entry name" value="Glucose Oxidase, domain 3"/>
    <property type="match status" value="2"/>
</dbReference>
<dbReference type="Proteomes" id="UP001162162">
    <property type="component" value="Unassembled WGS sequence"/>
</dbReference>
<dbReference type="PANTHER" id="PTHR11552">
    <property type="entry name" value="GLUCOSE-METHANOL-CHOLINE GMC OXIDOREDUCTASE"/>
    <property type="match status" value="1"/>
</dbReference>
<dbReference type="InterPro" id="IPR000172">
    <property type="entry name" value="GMC_OxRdtase_N"/>
</dbReference>
<protein>
    <recommendedName>
        <fullName evidence="5">Glucose-methanol-choline oxidoreductase N-terminal domain-containing protein</fullName>
    </recommendedName>
</protein>
<feature type="domain" description="Glucose-methanol-choline oxidoreductase N-terminal" evidence="5">
    <location>
        <begin position="303"/>
        <end position="317"/>
    </location>
</feature>
<dbReference type="InterPro" id="IPR012132">
    <property type="entry name" value="GMC_OxRdtase"/>
</dbReference>
<evidence type="ECO:0000256" key="4">
    <source>
        <dbReference type="SAM" id="SignalP"/>
    </source>
</evidence>
<feature type="active site" description="Proton donor" evidence="2">
    <location>
        <position position="441"/>
    </location>
</feature>
<comment type="caution">
    <text evidence="6">The sequence shown here is derived from an EMBL/GenBank/DDBJ whole genome shotgun (WGS) entry which is preliminary data.</text>
</comment>
<dbReference type="SUPFAM" id="SSF54373">
    <property type="entry name" value="FAD-linked reductases, C-terminal domain"/>
    <property type="match status" value="1"/>
</dbReference>
<evidence type="ECO:0000256" key="1">
    <source>
        <dbReference type="ARBA" id="ARBA00010790"/>
    </source>
</evidence>
<dbReference type="EMBL" id="JAPWTK010000018">
    <property type="protein sequence ID" value="KAJ8958289.1"/>
    <property type="molecule type" value="Genomic_DNA"/>
</dbReference>
<feature type="signal peptide" evidence="4">
    <location>
        <begin position="1"/>
        <end position="17"/>
    </location>
</feature>
<dbReference type="GO" id="GO:0016614">
    <property type="term" value="F:oxidoreductase activity, acting on CH-OH group of donors"/>
    <property type="evidence" value="ECO:0007669"/>
    <property type="project" value="InterPro"/>
</dbReference>
<proteinExistence type="inferred from homology"/>
<keyword evidence="3" id="KW-0285">Flavoprotein</keyword>
<evidence type="ECO:0000256" key="2">
    <source>
        <dbReference type="PIRSR" id="PIRSR000137-1"/>
    </source>
</evidence>
<dbReference type="GO" id="GO:0050660">
    <property type="term" value="F:flavin adenine dinucleotide binding"/>
    <property type="evidence" value="ECO:0007669"/>
    <property type="project" value="InterPro"/>
</dbReference>
<dbReference type="PIRSF" id="PIRSF000137">
    <property type="entry name" value="Alcohol_oxidase"/>
    <property type="match status" value="1"/>
</dbReference>
<name>A0AAV8Z528_9CUCU</name>
<dbReference type="PANTHER" id="PTHR11552:SF216">
    <property type="entry name" value="GLUCOSE-METHANOL-CHOLINE OXIDOREDUCTASE N-TERMINAL DOMAIN-CONTAINING PROTEIN"/>
    <property type="match status" value="1"/>
</dbReference>
<evidence type="ECO:0000313" key="6">
    <source>
        <dbReference type="EMBL" id="KAJ8958289.1"/>
    </source>
</evidence>
<comment type="similarity">
    <text evidence="1">Belongs to the GMC oxidoreductase family.</text>
</comment>
<feature type="binding site" evidence="3">
    <location>
        <position position="475"/>
    </location>
    <ligand>
        <name>FAD</name>
        <dbReference type="ChEBI" id="CHEBI:57692"/>
    </ligand>
</feature>
<accession>A0AAV8Z528</accession>
<evidence type="ECO:0000256" key="3">
    <source>
        <dbReference type="PIRSR" id="PIRSR000137-2"/>
    </source>
</evidence>
<feature type="chain" id="PRO_5043832679" description="Glucose-methanol-choline oxidoreductase N-terminal domain-containing protein" evidence="4">
    <location>
        <begin position="18"/>
        <end position="508"/>
    </location>
</feature>
<feature type="active site" description="Proton acceptor" evidence="2">
    <location>
        <position position="485"/>
    </location>
</feature>
<dbReference type="Pfam" id="PF05199">
    <property type="entry name" value="GMC_oxred_C"/>
    <property type="match status" value="1"/>
</dbReference>
<sequence length="508" mass="56641">MAYKRTILLLLVNLVLCDSQFQDVFAEIRRIFNIGGVQGERSEFSEEYDFIIIGAGSGGSVVANRLTENPEWSVLLLEAGREESFLTDVPLMASLQSATAYNWGYKSQKLNTACLGLIDGRCNLVRGKALGGTSVINFLLNTRGNRLDFDTWANSGNEGWSYKDVLPYFIKSENCTLCKDVDSEFHGQNGYLNIEHPGYESPMVKLFLKAGQDLGYRNNDPNGAFGLGFSRVQATMKNGRRCSASKAFLQPVSNRHNLHISTESRVIKILIEQDTKRAYGVEFLKNRKKFTVRSKKEVILSAGALNSPHLLMLSGVGPRDVLKNAKIPLIEDLKVGYNLQDHMAMSTLAFLVNKSVTVSDLTVQNPTDIYNYLARGKQNHSYYCNHKKYIRKAVSVATSDRFKKYNSTLNPIPFPGCEHIHFASDDYWACAVRHVSTTLGHHVGTCKMGPRSDPEAVVDPQLKVYGIEGLRVVDGSVMPNIVAGHTNAVIYMIGEKASDFIKNTWRNK</sequence>
<feature type="binding site" evidence="3">
    <location>
        <position position="133"/>
    </location>
    <ligand>
        <name>FAD</name>
        <dbReference type="ChEBI" id="CHEBI:57692"/>
    </ligand>
</feature>
<keyword evidence="4" id="KW-0732">Signal</keyword>
<evidence type="ECO:0000259" key="5">
    <source>
        <dbReference type="PROSITE" id="PS00624"/>
    </source>
</evidence>